<dbReference type="InterPro" id="IPR007627">
    <property type="entry name" value="RNA_pol_sigma70_r2"/>
</dbReference>
<dbReference type="STRING" id="1004.SAMN05661012_05372"/>
<keyword evidence="10" id="KW-1185">Reference proteome</keyword>
<dbReference type="NCBIfam" id="TIGR02985">
    <property type="entry name" value="Sig70_bacteroi1"/>
    <property type="match status" value="1"/>
</dbReference>
<gene>
    <name evidence="7" type="ORF">SAMN05661012_05372</name>
    <name evidence="8" type="ORF">SR876_24145</name>
</gene>
<reference evidence="8 10" key="2">
    <citation type="submission" date="2023-11" db="EMBL/GenBank/DDBJ databases">
        <title>MicrobeMod: A computational toolkit for identifying prokaryotic methylation and restriction-modification with nanopore sequencing.</title>
        <authorList>
            <person name="Crits-Christoph A."/>
            <person name="Kang S.C."/>
            <person name="Lee H."/>
            <person name="Ostrov N."/>
        </authorList>
    </citation>
    <scope>NUCLEOTIDE SEQUENCE [LARGE SCALE GENOMIC DNA]</scope>
    <source>
        <strain evidence="8 10">ATCC 23090</strain>
    </source>
</reference>
<evidence type="ECO:0000259" key="5">
    <source>
        <dbReference type="Pfam" id="PF04542"/>
    </source>
</evidence>
<feature type="domain" description="RNA polymerase sigma factor 70 region 4 type 2" evidence="6">
    <location>
        <begin position="127"/>
        <end position="177"/>
    </location>
</feature>
<accession>A0A1K1SG17</accession>
<dbReference type="SUPFAM" id="SSF88659">
    <property type="entry name" value="Sigma3 and sigma4 domains of RNA polymerase sigma factors"/>
    <property type="match status" value="1"/>
</dbReference>
<evidence type="ECO:0000256" key="3">
    <source>
        <dbReference type="ARBA" id="ARBA00023082"/>
    </source>
</evidence>
<dbReference type="Proteomes" id="UP001326715">
    <property type="component" value="Chromosome"/>
</dbReference>
<evidence type="ECO:0000256" key="4">
    <source>
        <dbReference type="ARBA" id="ARBA00023163"/>
    </source>
</evidence>
<dbReference type="CDD" id="cd06171">
    <property type="entry name" value="Sigma70_r4"/>
    <property type="match status" value="1"/>
</dbReference>
<dbReference type="NCBIfam" id="TIGR02937">
    <property type="entry name" value="sigma70-ECF"/>
    <property type="match status" value="1"/>
</dbReference>
<dbReference type="GO" id="GO:0003677">
    <property type="term" value="F:DNA binding"/>
    <property type="evidence" value="ECO:0007669"/>
    <property type="project" value="InterPro"/>
</dbReference>
<dbReference type="EMBL" id="CP140154">
    <property type="protein sequence ID" value="WQG88022.1"/>
    <property type="molecule type" value="Genomic_DNA"/>
</dbReference>
<name>A0A1K1SG17_9BACT</name>
<dbReference type="Pfam" id="PF04542">
    <property type="entry name" value="Sigma70_r2"/>
    <property type="match status" value="1"/>
</dbReference>
<evidence type="ECO:0000313" key="7">
    <source>
        <dbReference type="EMBL" id="SFW83246.1"/>
    </source>
</evidence>
<dbReference type="AlphaFoldDB" id="A0A1K1SG17"/>
<dbReference type="Proteomes" id="UP000183788">
    <property type="component" value="Unassembled WGS sequence"/>
</dbReference>
<dbReference type="EMBL" id="FPIZ01000022">
    <property type="protein sequence ID" value="SFW83246.1"/>
    <property type="molecule type" value="Genomic_DNA"/>
</dbReference>
<dbReference type="OrthoDB" id="9798255at2"/>
<reference evidence="7 9" key="1">
    <citation type="submission" date="2016-11" db="EMBL/GenBank/DDBJ databases">
        <authorList>
            <person name="Jaros S."/>
            <person name="Januszkiewicz K."/>
            <person name="Wedrychowicz H."/>
        </authorList>
    </citation>
    <scope>NUCLEOTIDE SEQUENCE [LARGE SCALE GENOMIC DNA]</scope>
    <source>
        <strain evidence="7 9">DSM 784</strain>
    </source>
</reference>
<dbReference type="Gene3D" id="1.10.10.10">
    <property type="entry name" value="Winged helix-like DNA-binding domain superfamily/Winged helix DNA-binding domain"/>
    <property type="match status" value="1"/>
</dbReference>
<evidence type="ECO:0000313" key="9">
    <source>
        <dbReference type="Proteomes" id="UP000183788"/>
    </source>
</evidence>
<dbReference type="InterPro" id="IPR014284">
    <property type="entry name" value="RNA_pol_sigma-70_dom"/>
</dbReference>
<evidence type="ECO:0000256" key="2">
    <source>
        <dbReference type="ARBA" id="ARBA00023015"/>
    </source>
</evidence>
<evidence type="ECO:0000313" key="10">
    <source>
        <dbReference type="Proteomes" id="UP001326715"/>
    </source>
</evidence>
<dbReference type="Gene3D" id="1.10.1740.10">
    <property type="match status" value="1"/>
</dbReference>
<dbReference type="RefSeq" id="WP_072364383.1">
    <property type="nucleotide sequence ID" value="NZ_CP139972.1"/>
</dbReference>
<comment type="similarity">
    <text evidence="1">Belongs to the sigma-70 factor family. ECF subfamily.</text>
</comment>
<evidence type="ECO:0000259" key="6">
    <source>
        <dbReference type="Pfam" id="PF08281"/>
    </source>
</evidence>
<dbReference type="GO" id="GO:0016987">
    <property type="term" value="F:sigma factor activity"/>
    <property type="evidence" value="ECO:0007669"/>
    <property type="project" value="UniProtKB-KW"/>
</dbReference>
<keyword evidence="2" id="KW-0805">Transcription regulation</keyword>
<organism evidence="7 9">
    <name type="scientific">Chitinophaga sancti</name>
    <dbReference type="NCBI Taxonomy" id="1004"/>
    <lineage>
        <taxon>Bacteria</taxon>
        <taxon>Pseudomonadati</taxon>
        <taxon>Bacteroidota</taxon>
        <taxon>Chitinophagia</taxon>
        <taxon>Chitinophagales</taxon>
        <taxon>Chitinophagaceae</taxon>
        <taxon>Chitinophaga</taxon>
    </lineage>
</organism>
<dbReference type="PANTHER" id="PTHR43133:SF46">
    <property type="entry name" value="RNA POLYMERASE SIGMA-70 FACTOR ECF SUBFAMILY"/>
    <property type="match status" value="1"/>
</dbReference>
<dbReference type="InterPro" id="IPR013324">
    <property type="entry name" value="RNA_pol_sigma_r3/r4-like"/>
</dbReference>
<dbReference type="InterPro" id="IPR014327">
    <property type="entry name" value="RNA_pol_sigma70_bacteroid"/>
</dbReference>
<keyword evidence="4" id="KW-0804">Transcription</keyword>
<feature type="domain" description="RNA polymerase sigma-70 region 2" evidence="5">
    <location>
        <begin position="29"/>
        <end position="95"/>
    </location>
</feature>
<dbReference type="PANTHER" id="PTHR43133">
    <property type="entry name" value="RNA POLYMERASE ECF-TYPE SIGMA FACTO"/>
    <property type="match status" value="1"/>
</dbReference>
<keyword evidence="3" id="KW-0731">Sigma factor</keyword>
<dbReference type="GO" id="GO:0006352">
    <property type="term" value="P:DNA-templated transcription initiation"/>
    <property type="evidence" value="ECO:0007669"/>
    <property type="project" value="InterPro"/>
</dbReference>
<dbReference type="SUPFAM" id="SSF88946">
    <property type="entry name" value="Sigma2 domain of RNA polymerase sigma factors"/>
    <property type="match status" value="1"/>
</dbReference>
<dbReference type="InterPro" id="IPR013249">
    <property type="entry name" value="RNA_pol_sigma70_r4_t2"/>
</dbReference>
<dbReference type="InterPro" id="IPR013325">
    <property type="entry name" value="RNA_pol_sigma_r2"/>
</dbReference>
<sequence length="200" mass="23863">MGRNYQHLEEESLLRNIKYNDEESAFQELFYRYQDRVFRYAVKIVPTRELAEEILQDVFLKVWNYRAQIDENRPFSALLFKIAKNTILNTLKQQKTHQQLTPDTIENLAFHICPEHDMIWKQYVGILNDALATLPERCREIFQKSRFDGLSYEEIAQEMGISKDTVRLQIIKSLKQLKKYLLLHPEFDAVLMIMYLVIIS</sequence>
<evidence type="ECO:0000313" key="8">
    <source>
        <dbReference type="EMBL" id="WQG88022.1"/>
    </source>
</evidence>
<proteinExistence type="inferred from homology"/>
<protein>
    <submittedName>
        <fullName evidence="7 8">RNA polymerase sigma-70 factor</fullName>
    </submittedName>
</protein>
<dbReference type="Pfam" id="PF08281">
    <property type="entry name" value="Sigma70_r4_2"/>
    <property type="match status" value="1"/>
</dbReference>
<dbReference type="InterPro" id="IPR036388">
    <property type="entry name" value="WH-like_DNA-bd_sf"/>
</dbReference>
<dbReference type="InterPro" id="IPR039425">
    <property type="entry name" value="RNA_pol_sigma-70-like"/>
</dbReference>
<evidence type="ECO:0000256" key="1">
    <source>
        <dbReference type="ARBA" id="ARBA00010641"/>
    </source>
</evidence>